<organism evidence="1 2">
    <name type="scientific">Tsuneonella deserti</name>
    <dbReference type="NCBI Taxonomy" id="2035528"/>
    <lineage>
        <taxon>Bacteria</taxon>
        <taxon>Pseudomonadati</taxon>
        <taxon>Pseudomonadota</taxon>
        <taxon>Alphaproteobacteria</taxon>
        <taxon>Sphingomonadales</taxon>
        <taxon>Erythrobacteraceae</taxon>
        <taxon>Tsuneonella</taxon>
    </lineage>
</organism>
<protein>
    <submittedName>
        <fullName evidence="1">Uncharacterized protein</fullName>
    </submittedName>
</protein>
<dbReference type="Proteomes" id="UP000619041">
    <property type="component" value="Unassembled WGS sequence"/>
</dbReference>
<evidence type="ECO:0000313" key="2">
    <source>
        <dbReference type="Proteomes" id="UP000619041"/>
    </source>
</evidence>
<reference evidence="2" key="1">
    <citation type="journal article" date="2019" name="Int. J. Syst. Evol. Microbiol.">
        <title>The Global Catalogue of Microorganisms (GCM) 10K type strain sequencing project: providing services to taxonomists for standard genome sequencing and annotation.</title>
        <authorList>
            <consortium name="The Broad Institute Genomics Platform"/>
            <consortium name="The Broad Institute Genome Sequencing Center for Infectious Disease"/>
            <person name="Wu L."/>
            <person name="Ma J."/>
        </authorList>
    </citation>
    <scope>NUCLEOTIDE SEQUENCE [LARGE SCALE GENOMIC DNA]</scope>
    <source>
        <strain evidence="2">CGMCC 1.15959</strain>
    </source>
</reference>
<comment type="caution">
    <text evidence="1">The sequence shown here is derived from an EMBL/GenBank/DDBJ whole genome shotgun (WGS) entry which is preliminary data.</text>
</comment>
<name>A0ABQ1SA81_9SPHN</name>
<accession>A0ABQ1SA81</accession>
<sequence length="89" mass="9520">MIALCDTCALQYRRGERLDDLKAYGVLIILVNTLERLSGQCWSSAPAGAFSASAKVLRALASALQIKALKFTREEGFDCACGGNEPLAP</sequence>
<keyword evidence="2" id="KW-1185">Reference proteome</keyword>
<dbReference type="EMBL" id="BMKL01000001">
    <property type="protein sequence ID" value="GGE03084.1"/>
    <property type="molecule type" value="Genomic_DNA"/>
</dbReference>
<evidence type="ECO:0000313" key="1">
    <source>
        <dbReference type="EMBL" id="GGE03084.1"/>
    </source>
</evidence>
<proteinExistence type="predicted"/>
<gene>
    <name evidence="1" type="ORF">GCM10011515_23370</name>
</gene>